<dbReference type="EMBL" id="JAOCGG010000049">
    <property type="protein sequence ID" value="MDH1632463.1"/>
    <property type="molecule type" value="Genomic_DNA"/>
</dbReference>
<evidence type="ECO:0008006" key="3">
    <source>
        <dbReference type="Google" id="ProtNLM"/>
    </source>
</evidence>
<gene>
    <name evidence="1" type="ORF">N5I14_19680</name>
</gene>
<dbReference type="GO" id="GO:0006508">
    <property type="term" value="P:proteolysis"/>
    <property type="evidence" value="ECO:0007669"/>
    <property type="project" value="InterPro"/>
</dbReference>
<dbReference type="InterPro" id="IPR036852">
    <property type="entry name" value="Peptidase_S8/S53_dom_sf"/>
</dbReference>
<sequence>MYLPSFVSSSVAVPVARFFAWLKQHHRQVVVINSAGNNAARTDDHLPAALVSEQLLVIGAHQRSGRAVPLTDVDFAVPRRSSNTGPRVDISAAACLRPVSASAGDLASGCGTGNGNGGGYAGHQS</sequence>
<evidence type="ECO:0000313" key="1">
    <source>
        <dbReference type="EMBL" id="MDH1632463.1"/>
    </source>
</evidence>
<dbReference type="Gene3D" id="3.40.50.200">
    <property type="entry name" value="Peptidase S8/S53 domain"/>
    <property type="match status" value="1"/>
</dbReference>
<dbReference type="RefSeq" id="WP_280083105.1">
    <property type="nucleotide sequence ID" value="NZ_JAOCGG010000049.1"/>
</dbReference>
<dbReference type="SUPFAM" id="SSF52743">
    <property type="entry name" value="Subtilisin-like"/>
    <property type="match status" value="1"/>
</dbReference>
<dbReference type="GO" id="GO:0004252">
    <property type="term" value="F:serine-type endopeptidase activity"/>
    <property type="evidence" value="ECO:0007669"/>
    <property type="project" value="InterPro"/>
</dbReference>
<protein>
    <recommendedName>
        <fullName evidence="3">Peptidase S8/S53 domain-containing protein</fullName>
    </recommendedName>
</protein>
<evidence type="ECO:0000313" key="2">
    <source>
        <dbReference type="Proteomes" id="UP001160882"/>
    </source>
</evidence>
<comment type="caution">
    <text evidence="1">The sequence shown here is derived from an EMBL/GenBank/DDBJ whole genome shotgun (WGS) entry which is preliminary data.</text>
</comment>
<name>A0AA42S0D5_9PSED</name>
<dbReference type="Proteomes" id="UP001160882">
    <property type="component" value="Unassembled WGS sequence"/>
</dbReference>
<reference evidence="1" key="1">
    <citation type="submission" date="2022-09" db="EMBL/GenBank/DDBJ databases">
        <title>Intensive care unit water sources are persistently colonized with multi-drug resistant bacteria and are the site of extensive horizontal gene transfer of antibiotic resistance genes.</title>
        <authorList>
            <person name="Diorio-Toth L."/>
        </authorList>
    </citation>
    <scope>NUCLEOTIDE SEQUENCE</scope>
    <source>
        <strain evidence="1">GD03782</strain>
    </source>
</reference>
<accession>A0AA42S0D5</accession>
<organism evidence="1 2">
    <name type="scientific">Pseudomonas mosselii</name>
    <dbReference type="NCBI Taxonomy" id="78327"/>
    <lineage>
        <taxon>Bacteria</taxon>
        <taxon>Pseudomonadati</taxon>
        <taxon>Pseudomonadota</taxon>
        <taxon>Gammaproteobacteria</taxon>
        <taxon>Pseudomonadales</taxon>
        <taxon>Pseudomonadaceae</taxon>
        <taxon>Pseudomonas</taxon>
    </lineage>
</organism>
<dbReference type="AlphaFoldDB" id="A0AA42S0D5"/>
<proteinExistence type="predicted"/>